<evidence type="ECO:0000313" key="2">
    <source>
        <dbReference type="Proteomes" id="UP000258309"/>
    </source>
</evidence>
<evidence type="ECO:0000313" key="1">
    <source>
        <dbReference type="EMBL" id="RFU24802.1"/>
    </source>
</evidence>
<sequence length="110" mass="12499">MALTICLMKVPLGRAYIKYTAGTKITEPTAKEKKAFDILQFILSKPTYLAHLNPNRRLYIDLDASKEYGFGAVAYHVKGDEVQDPKDKLYPKRNDIELILFFSRSLSAAE</sequence>
<dbReference type="STRING" id="5539.A0A3E2GUV1"/>
<protein>
    <recommendedName>
        <fullName evidence="3">Reverse transcriptase/retrotransposon-derived protein RNase H-like domain-containing protein</fullName>
    </recommendedName>
</protein>
<dbReference type="AlphaFoldDB" id="A0A3E2GUV1"/>
<organism evidence="1 2">
    <name type="scientific">Scytalidium lignicola</name>
    <name type="common">Hyphomycete</name>
    <dbReference type="NCBI Taxonomy" id="5539"/>
    <lineage>
        <taxon>Eukaryota</taxon>
        <taxon>Fungi</taxon>
        <taxon>Dikarya</taxon>
        <taxon>Ascomycota</taxon>
        <taxon>Pezizomycotina</taxon>
        <taxon>Leotiomycetes</taxon>
        <taxon>Leotiomycetes incertae sedis</taxon>
        <taxon>Scytalidium</taxon>
    </lineage>
</organism>
<reference evidence="1 2" key="1">
    <citation type="submission" date="2018-05" db="EMBL/GenBank/DDBJ databases">
        <title>Draft genome sequence of Scytalidium lignicola DSM 105466, a ubiquitous saprotrophic fungus.</title>
        <authorList>
            <person name="Buettner E."/>
            <person name="Gebauer A.M."/>
            <person name="Hofrichter M."/>
            <person name="Liers C."/>
            <person name="Kellner H."/>
        </authorList>
    </citation>
    <scope>NUCLEOTIDE SEQUENCE [LARGE SCALE GENOMIC DNA]</scope>
    <source>
        <strain evidence="1 2">DSM 105466</strain>
    </source>
</reference>
<dbReference type="Proteomes" id="UP000258309">
    <property type="component" value="Unassembled WGS sequence"/>
</dbReference>
<evidence type="ECO:0008006" key="3">
    <source>
        <dbReference type="Google" id="ProtNLM"/>
    </source>
</evidence>
<comment type="caution">
    <text evidence="1">The sequence shown here is derived from an EMBL/GenBank/DDBJ whole genome shotgun (WGS) entry which is preliminary data.</text>
</comment>
<feature type="non-terminal residue" evidence="1">
    <location>
        <position position="1"/>
    </location>
</feature>
<gene>
    <name evidence="1" type="ORF">B7463_g11538</name>
</gene>
<accession>A0A3E2GUV1</accession>
<dbReference type="OrthoDB" id="4358334at2759"/>
<keyword evidence="2" id="KW-1185">Reference proteome</keyword>
<proteinExistence type="predicted"/>
<feature type="non-terminal residue" evidence="1">
    <location>
        <position position="110"/>
    </location>
</feature>
<dbReference type="EMBL" id="NCSJ02000400">
    <property type="protein sequence ID" value="RFU24802.1"/>
    <property type="molecule type" value="Genomic_DNA"/>
</dbReference>
<name>A0A3E2GUV1_SCYLI</name>